<dbReference type="InterPro" id="IPR035906">
    <property type="entry name" value="MetI-like_sf"/>
</dbReference>
<feature type="transmembrane region" description="Helical" evidence="7">
    <location>
        <begin position="238"/>
        <end position="257"/>
    </location>
</feature>
<evidence type="ECO:0000256" key="1">
    <source>
        <dbReference type="ARBA" id="ARBA00004651"/>
    </source>
</evidence>
<dbReference type="PROSITE" id="PS50928">
    <property type="entry name" value="ABC_TM1"/>
    <property type="match status" value="1"/>
</dbReference>
<feature type="transmembrane region" description="Helical" evidence="7">
    <location>
        <begin position="105"/>
        <end position="129"/>
    </location>
</feature>
<dbReference type="CDD" id="cd06261">
    <property type="entry name" value="TM_PBP2"/>
    <property type="match status" value="1"/>
</dbReference>
<keyword evidence="3" id="KW-1003">Cell membrane</keyword>
<dbReference type="Pfam" id="PF00528">
    <property type="entry name" value="BPD_transp_1"/>
    <property type="match status" value="1"/>
</dbReference>
<sequence length="273" mass="29668">MTRGYNPWVTRVGLLLMTILVGFPVYFMVTVSLKQPRDIYREPSLLPSNATLDNYVQLFQAGFMQNVLNSFWVAAGTTVISLILGVLAAYAIVRLRFPGQAAVSKLILMSYLTPLILLFIPLSVVIQQLNLGDSLLGIGIVYLAFTVPLSAWFLLGFFRGLSPEMEEAAFLDGADLRQTLQHIVIPVSAPGIATAAILTFTMAWSELFLALVFLTSPGTQTIPVALQNIIKGDVQNYGLVMAGAIVATIPVLILYYLTQRWVVQGVAAGATKG</sequence>
<comment type="subcellular location">
    <subcellularLocation>
        <location evidence="1 7">Cell membrane</location>
        <topology evidence="1 7">Multi-pass membrane protein</topology>
    </subcellularLocation>
</comment>
<keyword evidence="10" id="KW-1185">Reference proteome</keyword>
<feature type="transmembrane region" description="Helical" evidence="7">
    <location>
        <begin position="12"/>
        <end position="33"/>
    </location>
</feature>
<comment type="similarity">
    <text evidence="7">Belongs to the binding-protein-dependent transport system permease family.</text>
</comment>
<dbReference type="Proteomes" id="UP000279859">
    <property type="component" value="Unassembled WGS sequence"/>
</dbReference>
<name>A0A3M8LPI0_9MICO</name>
<dbReference type="GO" id="GO:0055085">
    <property type="term" value="P:transmembrane transport"/>
    <property type="evidence" value="ECO:0007669"/>
    <property type="project" value="InterPro"/>
</dbReference>
<dbReference type="SUPFAM" id="SSF161098">
    <property type="entry name" value="MetI-like"/>
    <property type="match status" value="1"/>
</dbReference>
<dbReference type="PANTHER" id="PTHR32243:SF18">
    <property type="entry name" value="INNER MEMBRANE ABC TRANSPORTER PERMEASE PROTEIN YCJP"/>
    <property type="match status" value="1"/>
</dbReference>
<evidence type="ECO:0000313" key="10">
    <source>
        <dbReference type="Proteomes" id="UP000279859"/>
    </source>
</evidence>
<gene>
    <name evidence="9" type="ORF">EEJ31_01325</name>
</gene>
<feature type="transmembrane region" description="Helical" evidence="7">
    <location>
        <begin position="207"/>
        <end position="226"/>
    </location>
</feature>
<evidence type="ECO:0000256" key="4">
    <source>
        <dbReference type="ARBA" id="ARBA00022692"/>
    </source>
</evidence>
<dbReference type="InterPro" id="IPR000515">
    <property type="entry name" value="MetI-like"/>
</dbReference>
<evidence type="ECO:0000256" key="3">
    <source>
        <dbReference type="ARBA" id="ARBA00022475"/>
    </source>
</evidence>
<keyword evidence="2 7" id="KW-0813">Transport</keyword>
<evidence type="ECO:0000256" key="6">
    <source>
        <dbReference type="ARBA" id="ARBA00023136"/>
    </source>
</evidence>
<dbReference type="InterPro" id="IPR050901">
    <property type="entry name" value="BP-dep_ABC_trans_perm"/>
</dbReference>
<evidence type="ECO:0000256" key="5">
    <source>
        <dbReference type="ARBA" id="ARBA00022989"/>
    </source>
</evidence>
<feature type="domain" description="ABC transmembrane type-1" evidence="8">
    <location>
        <begin position="67"/>
        <end position="258"/>
    </location>
</feature>
<accession>A0A3M8LPI0</accession>
<protein>
    <submittedName>
        <fullName evidence="9">Carbohydrate ABC transporter permease</fullName>
    </submittedName>
</protein>
<dbReference type="GO" id="GO:0005886">
    <property type="term" value="C:plasma membrane"/>
    <property type="evidence" value="ECO:0007669"/>
    <property type="project" value="UniProtKB-SubCell"/>
</dbReference>
<organism evidence="9 10">
    <name type="scientific">Cryobacterium tepidiphilum</name>
    <dbReference type="NCBI Taxonomy" id="2486026"/>
    <lineage>
        <taxon>Bacteria</taxon>
        <taxon>Bacillati</taxon>
        <taxon>Actinomycetota</taxon>
        <taxon>Actinomycetes</taxon>
        <taxon>Micrococcales</taxon>
        <taxon>Microbacteriaceae</taxon>
        <taxon>Cryobacterium</taxon>
    </lineage>
</organism>
<evidence type="ECO:0000313" key="9">
    <source>
        <dbReference type="EMBL" id="RNE67436.1"/>
    </source>
</evidence>
<dbReference type="RefSeq" id="WP_123044466.1">
    <property type="nucleotide sequence ID" value="NZ_RDSR01000001.1"/>
</dbReference>
<dbReference type="Gene3D" id="1.10.3720.10">
    <property type="entry name" value="MetI-like"/>
    <property type="match status" value="1"/>
</dbReference>
<evidence type="ECO:0000259" key="8">
    <source>
        <dbReference type="PROSITE" id="PS50928"/>
    </source>
</evidence>
<proteinExistence type="inferred from homology"/>
<keyword evidence="4 7" id="KW-0812">Transmembrane</keyword>
<dbReference type="EMBL" id="RDSR01000001">
    <property type="protein sequence ID" value="RNE67436.1"/>
    <property type="molecule type" value="Genomic_DNA"/>
</dbReference>
<keyword evidence="5 7" id="KW-1133">Transmembrane helix</keyword>
<keyword evidence="6 7" id="KW-0472">Membrane</keyword>
<feature type="transmembrane region" description="Helical" evidence="7">
    <location>
        <begin position="135"/>
        <end position="158"/>
    </location>
</feature>
<dbReference type="AlphaFoldDB" id="A0A3M8LPI0"/>
<dbReference type="PANTHER" id="PTHR32243">
    <property type="entry name" value="MALTOSE TRANSPORT SYSTEM PERMEASE-RELATED"/>
    <property type="match status" value="1"/>
</dbReference>
<reference evidence="9 10" key="1">
    <citation type="submission" date="2018-11" db="EMBL/GenBank/DDBJ databases">
        <title>Cryobacterium sp. nov., isolated from rhizosphere soil of lettuce.</title>
        <authorList>
            <person name="Wang Y."/>
        </authorList>
    </citation>
    <scope>NUCLEOTIDE SEQUENCE [LARGE SCALE GENOMIC DNA]</scope>
    <source>
        <strain evidence="9 10">NEAU-85</strain>
    </source>
</reference>
<comment type="caution">
    <text evidence="9">The sequence shown here is derived from an EMBL/GenBank/DDBJ whole genome shotgun (WGS) entry which is preliminary data.</text>
</comment>
<evidence type="ECO:0000256" key="2">
    <source>
        <dbReference type="ARBA" id="ARBA00022448"/>
    </source>
</evidence>
<feature type="transmembrane region" description="Helical" evidence="7">
    <location>
        <begin position="71"/>
        <end position="93"/>
    </location>
</feature>
<dbReference type="OrthoDB" id="9794684at2"/>
<evidence type="ECO:0000256" key="7">
    <source>
        <dbReference type="RuleBase" id="RU363032"/>
    </source>
</evidence>
<feature type="transmembrane region" description="Helical" evidence="7">
    <location>
        <begin position="179"/>
        <end position="201"/>
    </location>
</feature>